<gene>
    <name evidence="1" type="ORF">EYY96_09100</name>
</gene>
<comment type="caution">
    <text evidence="1">The sequence shown here is derived from an EMBL/GenBank/DDBJ whole genome shotgun (WGS) entry which is preliminary data.</text>
</comment>
<sequence>MSLLVAHSLSPVAQRQLSSQRITRRAKAVLSVLRVKNILGLTDEDLLYAASVVLERTLTTVDNAS</sequence>
<evidence type="ECO:0000313" key="2">
    <source>
        <dbReference type="Proteomes" id="UP000291600"/>
    </source>
</evidence>
<dbReference type="AlphaFoldDB" id="A0ABD7Q6C3"/>
<organism evidence="1 2">
    <name type="scientific">Hafnia alvei</name>
    <dbReference type="NCBI Taxonomy" id="569"/>
    <lineage>
        <taxon>Bacteria</taxon>
        <taxon>Pseudomonadati</taxon>
        <taxon>Pseudomonadota</taxon>
        <taxon>Gammaproteobacteria</taxon>
        <taxon>Enterobacterales</taxon>
        <taxon>Hafniaceae</taxon>
        <taxon>Hafnia</taxon>
    </lineage>
</organism>
<evidence type="ECO:0000313" key="1">
    <source>
        <dbReference type="EMBL" id="TBL68159.1"/>
    </source>
</evidence>
<dbReference type="EMBL" id="SITJ01000064">
    <property type="protein sequence ID" value="TBL68159.1"/>
    <property type="molecule type" value="Genomic_DNA"/>
</dbReference>
<reference evidence="1 2" key="1">
    <citation type="submission" date="2019-02" db="EMBL/GenBank/DDBJ databases">
        <title>Comparative genomic analysis of the Hafnia genus genomes.</title>
        <authorList>
            <person name="Zhiqiu Y."/>
            <person name="Chao Y."/>
            <person name="Yuhui D."/>
            <person name="Di H."/>
            <person name="Bin L."/>
        </authorList>
    </citation>
    <scope>NUCLEOTIDE SEQUENCE [LARGE SCALE GENOMIC DNA]</scope>
    <source>
        <strain evidence="1 2">PCM_1210</strain>
    </source>
</reference>
<proteinExistence type="predicted"/>
<accession>A0ABD7Q6C3</accession>
<dbReference type="Proteomes" id="UP000291600">
    <property type="component" value="Unassembled WGS sequence"/>
</dbReference>
<protein>
    <submittedName>
        <fullName evidence="1">Uncharacterized protein</fullName>
    </submittedName>
</protein>
<dbReference type="RefSeq" id="WP_130970789.1">
    <property type="nucleotide sequence ID" value="NZ_SITJ01000064.1"/>
</dbReference>
<name>A0ABD7Q6C3_HAFAL</name>